<gene>
    <name evidence="3" type="ORF">TEOVI_000130000</name>
</gene>
<comment type="caution">
    <text evidence="3">The sequence shown here is derived from an EMBL/GenBank/DDBJ whole genome shotgun (WGS) entry which is preliminary data.</text>
</comment>
<accession>A0A1G4IBX5</accession>
<dbReference type="AlphaFoldDB" id="A0A1G4IBX5"/>
<evidence type="ECO:0000256" key="1">
    <source>
        <dbReference type="SAM" id="MobiDB-lite"/>
    </source>
</evidence>
<dbReference type="EMBL" id="CZPT02001300">
    <property type="protein sequence ID" value="SCU69731.1"/>
    <property type="molecule type" value="Genomic_DNA"/>
</dbReference>
<dbReference type="InterPro" id="IPR011989">
    <property type="entry name" value="ARM-like"/>
</dbReference>
<dbReference type="PANTHER" id="PTHR13366:SF0">
    <property type="entry name" value="HEAT REPEAT-CONTAINING PROTEIN 6"/>
    <property type="match status" value="1"/>
</dbReference>
<dbReference type="InterPro" id="IPR025283">
    <property type="entry name" value="DUF4042"/>
</dbReference>
<protein>
    <recommendedName>
        <fullName evidence="2">DUF4042 domain-containing protein</fullName>
    </recommendedName>
</protein>
<dbReference type="SUPFAM" id="SSF48371">
    <property type="entry name" value="ARM repeat"/>
    <property type="match status" value="1"/>
</dbReference>
<feature type="compositionally biased region" description="Polar residues" evidence="1">
    <location>
        <begin position="168"/>
        <end position="180"/>
    </location>
</feature>
<dbReference type="GeneID" id="92375240"/>
<feature type="domain" description="DUF4042" evidence="2">
    <location>
        <begin position="235"/>
        <end position="353"/>
    </location>
</feature>
<dbReference type="VEuPathDB" id="TriTrypDB:TEOVI_000130000"/>
<reference evidence="3" key="1">
    <citation type="submission" date="2016-09" db="EMBL/GenBank/DDBJ databases">
        <authorList>
            <person name="Hebert L."/>
            <person name="Moumen B."/>
        </authorList>
    </citation>
    <scope>NUCLEOTIDE SEQUENCE [LARGE SCALE GENOMIC DNA]</scope>
    <source>
        <strain evidence="3">OVI</strain>
    </source>
</reference>
<dbReference type="RefSeq" id="XP_067080642.1">
    <property type="nucleotide sequence ID" value="XM_067224541.1"/>
</dbReference>
<dbReference type="InterPro" id="IPR052107">
    <property type="entry name" value="HEAT6"/>
</dbReference>
<dbReference type="PANTHER" id="PTHR13366">
    <property type="entry name" value="MALARIA ANTIGEN-RELATED"/>
    <property type="match status" value="1"/>
</dbReference>
<feature type="region of interest" description="Disordered" evidence="1">
    <location>
        <begin position="156"/>
        <end position="181"/>
    </location>
</feature>
<proteinExistence type="predicted"/>
<dbReference type="Pfam" id="PF13251">
    <property type="entry name" value="DUF4042"/>
    <property type="match status" value="1"/>
</dbReference>
<evidence type="ECO:0000313" key="3">
    <source>
        <dbReference type="EMBL" id="SCU69731.1"/>
    </source>
</evidence>
<keyword evidence="4" id="KW-1185">Reference proteome</keyword>
<dbReference type="Gene3D" id="1.25.10.10">
    <property type="entry name" value="Leucine-rich Repeat Variant"/>
    <property type="match status" value="1"/>
</dbReference>
<organism evidence="3 4">
    <name type="scientific">Trypanosoma equiperdum</name>
    <dbReference type="NCBI Taxonomy" id="5694"/>
    <lineage>
        <taxon>Eukaryota</taxon>
        <taxon>Discoba</taxon>
        <taxon>Euglenozoa</taxon>
        <taxon>Kinetoplastea</taxon>
        <taxon>Metakinetoplastina</taxon>
        <taxon>Trypanosomatida</taxon>
        <taxon>Trypanosomatidae</taxon>
        <taxon>Trypanosoma</taxon>
    </lineage>
</organism>
<dbReference type="Proteomes" id="UP000195570">
    <property type="component" value="Unassembled WGS sequence"/>
</dbReference>
<sequence length="944" mass="102809">MQTAPPATAAECSGVVKHHLWVFYTALRSSADEVVSAAVEITGLGEEGSHRRGWGKAAGSERHDLTRNGSYSSHARGPAIPEDSLITAATAMLGRLLHENRKCGGDGRGHVHSLTESEHMQRINTLAQVITWYCWAAVPVSENTFDFSLLAANRQDASRQQRPVRRNVNGSDSKSTSSSHLIEDGQMAEKIFGVGVEAVVYASVSNINKGMVDAHATQGGDGSGECASDELCHMVRMSAFYMLVAALMRFRNSPFNVTRYLPVLFPEVDARDARVSHPLLTPLLWHREERIRAAAAALLSALLRKLSTNFTYAEEPQQKRQSFLSLASLSGRVLASIHYALLWATQTPDTPELMQGVCSKAVNVQNHRTGIHFSVFSVLVAVTPYNRCPQCREMVGSVLRMNVLRECLVTCDSGRFKAATAFLCEVLKSESLISVVHDCLLWDEENVKVEAKNLEPFSRSEPRCDGFRALVDSLLTHAAARVEVWRCVVQLSRLHPATVGAHFSQLITASRAVLRLSTGLEGTTCPAGGAADATLGECLRGWVHFMGYVWQPFDGQSADPALRPNYASHRATQLQKEQIVAELVLPVLRMAVRDSRHIEARRAALRCLAQVGDEYLLSLSDSARQEIIEKVVAATSATESSGRAEAFTTIGVWAWKYTALDSKTLDFVDLAVSCLFNDPCSTVRGKAAFALSNITSRLIENSAEGDGDDGVESAAAHENPLRQSPRHIQLLCEVALHAAEQYDDAAIMGHGIRIMSHLLGCLTFEELIAEARAECEEQQQVVAEAFFDTLLRFLNPFSCDAKLRWNASCALGFGLAREVVFDAEPKGATSAVERLCTVVCSDRIFKVRTQAASALARVPPSCLTAGRYATADLTPVVARALCGALREVIGDTTETYAQYKEQGALRAALRQGLSVMITGATSSAELQCIFAEFRTILVAEGLLG</sequence>
<evidence type="ECO:0000313" key="4">
    <source>
        <dbReference type="Proteomes" id="UP000195570"/>
    </source>
</evidence>
<feature type="region of interest" description="Disordered" evidence="1">
    <location>
        <begin position="47"/>
        <end position="78"/>
    </location>
</feature>
<dbReference type="InterPro" id="IPR016024">
    <property type="entry name" value="ARM-type_fold"/>
</dbReference>
<name>A0A1G4IBX5_TRYEQ</name>
<evidence type="ECO:0000259" key="2">
    <source>
        <dbReference type="Pfam" id="PF13251"/>
    </source>
</evidence>